<name>A0A8S1UDL6_PAROT</name>
<keyword evidence="5" id="KW-1185">Reference proteome</keyword>
<protein>
    <submittedName>
        <fullName evidence="4">Uncharacterized protein</fullName>
    </submittedName>
</protein>
<evidence type="ECO:0000256" key="2">
    <source>
        <dbReference type="ARBA" id="ARBA00022737"/>
    </source>
</evidence>
<gene>
    <name evidence="4" type="ORF">POCTA_138.1.T0380319</name>
</gene>
<dbReference type="PROSITE" id="PS50294">
    <property type="entry name" value="WD_REPEATS_REGION"/>
    <property type="match status" value="1"/>
</dbReference>
<dbReference type="PROSITE" id="PS00678">
    <property type="entry name" value="WD_REPEATS_1"/>
    <property type="match status" value="2"/>
</dbReference>
<comment type="caution">
    <text evidence="4">The sequence shown here is derived from an EMBL/GenBank/DDBJ whole genome shotgun (WGS) entry which is preliminary data.</text>
</comment>
<keyword evidence="1 3" id="KW-0853">WD repeat</keyword>
<dbReference type="PANTHER" id="PTHR22847:SF637">
    <property type="entry name" value="WD REPEAT DOMAIN 5B"/>
    <property type="match status" value="1"/>
</dbReference>
<reference evidence="4" key="1">
    <citation type="submission" date="2021-01" db="EMBL/GenBank/DDBJ databases">
        <authorList>
            <consortium name="Genoscope - CEA"/>
            <person name="William W."/>
        </authorList>
    </citation>
    <scope>NUCLEOTIDE SEQUENCE</scope>
</reference>
<dbReference type="Pfam" id="PF00400">
    <property type="entry name" value="WD40"/>
    <property type="match status" value="2"/>
</dbReference>
<dbReference type="AlphaFoldDB" id="A0A8S1UDL6"/>
<dbReference type="OMA" id="KTINYRH"/>
<evidence type="ECO:0000313" key="4">
    <source>
        <dbReference type="EMBL" id="CAD8160696.1"/>
    </source>
</evidence>
<dbReference type="OrthoDB" id="10267436at2759"/>
<dbReference type="SMART" id="SM00320">
    <property type="entry name" value="WD40"/>
    <property type="match status" value="2"/>
</dbReference>
<evidence type="ECO:0000256" key="1">
    <source>
        <dbReference type="ARBA" id="ARBA00022574"/>
    </source>
</evidence>
<keyword evidence="2" id="KW-0677">Repeat</keyword>
<sequence length="145" mass="16438">MFFKYQKQQHKSYQVASGSGDKSIRLWDVKTRQQNAELDGHSGTVYSICYSPTLASGSEDSSICLWDVNIGQQILSSNNRYKNILTKFSPPTFTNNLLRESVTVPNTILLISQQLIFQTYKALLLKGEFINQSGDIIQTKRKLVL</sequence>
<dbReference type="InterPro" id="IPR019775">
    <property type="entry name" value="WD40_repeat_CS"/>
</dbReference>
<organism evidence="4 5">
    <name type="scientific">Paramecium octaurelia</name>
    <dbReference type="NCBI Taxonomy" id="43137"/>
    <lineage>
        <taxon>Eukaryota</taxon>
        <taxon>Sar</taxon>
        <taxon>Alveolata</taxon>
        <taxon>Ciliophora</taxon>
        <taxon>Intramacronucleata</taxon>
        <taxon>Oligohymenophorea</taxon>
        <taxon>Peniculida</taxon>
        <taxon>Parameciidae</taxon>
        <taxon>Paramecium</taxon>
    </lineage>
</organism>
<evidence type="ECO:0000256" key="3">
    <source>
        <dbReference type="PROSITE-ProRule" id="PRU00221"/>
    </source>
</evidence>
<evidence type="ECO:0000313" key="5">
    <source>
        <dbReference type="Proteomes" id="UP000683925"/>
    </source>
</evidence>
<feature type="repeat" description="WD" evidence="3">
    <location>
        <begin position="38"/>
        <end position="76"/>
    </location>
</feature>
<dbReference type="EMBL" id="CAJJDP010000038">
    <property type="protein sequence ID" value="CAD8160696.1"/>
    <property type="molecule type" value="Genomic_DNA"/>
</dbReference>
<proteinExistence type="predicted"/>
<dbReference type="PANTHER" id="PTHR22847">
    <property type="entry name" value="WD40 REPEAT PROTEIN"/>
    <property type="match status" value="1"/>
</dbReference>
<accession>A0A8S1UDL6</accession>
<dbReference type="InterPro" id="IPR001680">
    <property type="entry name" value="WD40_rpt"/>
</dbReference>
<dbReference type="Proteomes" id="UP000683925">
    <property type="component" value="Unassembled WGS sequence"/>
</dbReference>
<feature type="repeat" description="WD" evidence="3">
    <location>
        <begin position="15"/>
        <end position="37"/>
    </location>
</feature>
<dbReference type="GO" id="GO:1990234">
    <property type="term" value="C:transferase complex"/>
    <property type="evidence" value="ECO:0007669"/>
    <property type="project" value="UniProtKB-ARBA"/>
</dbReference>
<dbReference type="PROSITE" id="PS50082">
    <property type="entry name" value="WD_REPEATS_2"/>
    <property type="match status" value="2"/>
</dbReference>